<evidence type="ECO:0000259" key="5">
    <source>
        <dbReference type="Pfam" id="PF04542"/>
    </source>
</evidence>
<evidence type="ECO:0000256" key="3">
    <source>
        <dbReference type="ARBA" id="ARBA00023082"/>
    </source>
</evidence>
<evidence type="ECO:0000256" key="1">
    <source>
        <dbReference type="ARBA" id="ARBA00010641"/>
    </source>
</evidence>
<dbReference type="InterPro" id="IPR014284">
    <property type="entry name" value="RNA_pol_sigma-70_dom"/>
</dbReference>
<name>A0A1H5LAP6_9MICO</name>
<evidence type="ECO:0000259" key="6">
    <source>
        <dbReference type="Pfam" id="PF08281"/>
    </source>
</evidence>
<dbReference type="InterPro" id="IPR013325">
    <property type="entry name" value="RNA_pol_sigma_r2"/>
</dbReference>
<dbReference type="Proteomes" id="UP000199220">
    <property type="component" value="Unassembled WGS sequence"/>
</dbReference>
<sequence>MPDAIGDLTRALDAEDPAAARQGLRDLPPEVAGAEGLDVLAAAASGGSALAVELFVEQLDATGVVHRFVRGALLDESAIDDVAQDSLISVASSIGSFTGASKATTWVHSIVRRRVTDHLRRQRATTPLPQDDLGPGERMSSMIATRATVREALAGLPDLYREPVTLRDIEGLPYAEVSERLDRSIGTVKSQVARGRALVAAALGSTGEGER</sequence>
<dbReference type="InterPro" id="IPR007627">
    <property type="entry name" value="RNA_pol_sigma70_r2"/>
</dbReference>
<dbReference type="Gene3D" id="1.10.1740.10">
    <property type="match status" value="1"/>
</dbReference>
<dbReference type="STRING" id="648782.SAMN04488554_2684"/>
<dbReference type="PANTHER" id="PTHR43133:SF61">
    <property type="entry name" value="ECF RNA POLYMERASE SIGMA FACTOR SIGC"/>
    <property type="match status" value="1"/>
</dbReference>
<comment type="similarity">
    <text evidence="1">Belongs to the sigma-70 factor family. ECF subfamily.</text>
</comment>
<keyword evidence="2" id="KW-0805">Transcription regulation</keyword>
<dbReference type="InterPro" id="IPR013249">
    <property type="entry name" value="RNA_pol_sigma70_r4_t2"/>
</dbReference>
<dbReference type="GO" id="GO:0016987">
    <property type="term" value="F:sigma factor activity"/>
    <property type="evidence" value="ECO:0007669"/>
    <property type="project" value="UniProtKB-KW"/>
</dbReference>
<evidence type="ECO:0000313" key="8">
    <source>
        <dbReference type="Proteomes" id="UP000199220"/>
    </source>
</evidence>
<dbReference type="CDD" id="cd06171">
    <property type="entry name" value="Sigma70_r4"/>
    <property type="match status" value="1"/>
</dbReference>
<evidence type="ECO:0000256" key="4">
    <source>
        <dbReference type="ARBA" id="ARBA00023163"/>
    </source>
</evidence>
<dbReference type="InterPro" id="IPR013324">
    <property type="entry name" value="RNA_pol_sigma_r3/r4-like"/>
</dbReference>
<dbReference type="InterPro" id="IPR039425">
    <property type="entry name" value="RNA_pol_sigma-70-like"/>
</dbReference>
<feature type="domain" description="RNA polymerase sigma factor 70 region 4 type 2" evidence="6">
    <location>
        <begin position="149"/>
        <end position="197"/>
    </location>
</feature>
<dbReference type="Pfam" id="PF08281">
    <property type="entry name" value="Sigma70_r4_2"/>
    <property type="match status" value="1"/>
</dbReference>
<dbReference type="EMBL" id="FNTX01000002">
    <property type="protein sequence ID" value="SEE73617.1"/>
    <property type="molecule type" value="Genomic_DNA"/>
</dbReference>
<dbReference type="OrthoDB" id="3747638at2"/>
<organism evidence="7 8">
    <name type="scientific">Ruania alba</name>
    <dbReference type="NCBI Taxonomy" id="648782"/>
    <lineage>
        <taxon>Bacteria</taxon>
        <taxon>Bacillati</taxon>
        <taxon>Actinomycetota</taxon>
        <taxon>Actinomycetes</taxon>
        <taxon>Micrococcales</taxon>
        <taxon>Ruaniaceae</taxon>
        <taxon>Ruania</taxon>
    </lineage>
</organism>
<evidence type="ECO:0000313" key="7">
    <source>
        <dbReference type="EMBL" id="SEE73617.1"/>
    </source>
</evidence>
<dbReference type="Pfam" id="PF04542">
    <property type="entry name" value="Sigma70_r2"/>
    <property type="match status" value="1"/>
</dbReference>
<dbReference type="Gene3D" id="1.10.10.10">
    <property type="entry name" value="Winged helix-like DNA-binding domain superfamily/Winged helix DNA-binding domain"/>
    <property type="match status" value="1"/>
</dbReference>
<dbReference type="PANTHER" id="PTHR43133">
    <property type="entry name" value="RNA POLYMERASE ECF-TYPE SIGMA FACTO"/>
    <property type="match status" value="1"/>
</dbReference>
<gene>
    <name evidence="7" type="ORF">SAMN04488554_2684</name>
</gene>
<accession>A0A1H5LAP6</accession>
<dbReference type="SUPFAM" id="SSF88659">
    <property type="entry name" value="Sigma3 and sigma4 domains of RNA polymerase sigma factors"/>
    <property type="match status" value="1"/>
</dbReference>
<evidence type="ECO:0000256" key="2">
    <source>
        <dbReference type="ARBA" id="ARBA00023015"/>
    </source>
</evidence>
<protein>
    <submittedName>
        <fullName evidence="7">RNA polymerase sigma-70 factor, ECF subfamily</fullName>
    </submittedName>
</protein>
<dbReference type="InterPro" id="IPR036388">
    <property type="entry name" value="WH-like_DNA-bd_sf"/>
</dbReference>
<reference evidence="8" key="1">
    <citation type="submission" date="2016-10" db="EMBL/GenBank/DDBJ databases">
        <authorList>
            <person name="Varghese N."/>
            <person name="Submissions S."/>
        </authorList>
    </citation>
    <scope>NUCLEOTIDE SEQUENCE [LARGE SCALE GENOMIC DNA]</scope>
    <source>
        <strain evidence="8">DSM 21368</strain>
    </source>
</reference>
<dbReference type="AlphaFoldDB" id="A0A1H5LAP6"/>
<dbReference type="GO" id="GO:0006352">
    <property type="term" value="P:DNA-templated transcription initiation"/>
    <property type="evidence" value="ECO:0007669"/>
    <property type="project" value="InterPro"/>
</dbReference>
<dbReference type="SUPFAM" id="SSF88946">
    <property type="entry name" value="Sigma2 domain of RNA polymerase sigma factors"/>
    <property type="match status" value="1"/>
</dbReference>
<keyword evidence="3" id="KW-0731">Sigma factor</keyword>
<dbReference type="GO" id="GO:0003677">
    <property type="term" value="F:DNA binding"/>
    <property type="evidence" value="ECO:0007669"/>
    <property type="project" value="InterPro"/>
</dbReference>
<feature type="domain" description="RNA polymerase sigma-70 region 2" evidence="5">
    <location>
        <begin position="65"/>
        <end position="124"/>
    </location>
</feature>
<keyword evidence="8" id="KW-1185">Reference proteome</keyword>
<dbReference type="NCBIfam" id="TIGR02937">
    <property type="entry name" value="sigma70-ECF"/>
    <property type="match status" value="1"/>
</dbReference>
<proteinExistence type="inferred from homology"/>
<keyword evidence="4" id="KW-0804">Transcription</keyword>